<dbReference type="SUPFAM" id="SSF48452">
    <property type="entry name" value="TPR-like"/>
    <property type="match status" value="1"/>
</dbReference>
<comment type="subcellular location">
    <subcellularLocation>
        <location evidence="1">Cell outer membrane</location>
    </subcellularLocation>
</comment>
<sequence length="500" mass="55604">MFTHYTFLRNLAFVLFGGLLLVSCKKMVSIKAPVSSLTTEKIFANNQQANEAVSGIYLSLISGTKRISTNLGWDVFSAGLTTLAAGMSAGEFYPYSTASIGDEYYLSTNALTFNNTQAPTNIWSSAYKSIYIANSVVEGIEAAASNNFSDSARKVLMGEAKFLRAFCYFYLTNFFGDVPLSLSTDFNATALLPRAPQQQVYEQILQDLLAAEQLLLETYAVSGNRRTRANKWAAKAFLARVYLYLKNYEQAAAKATEVINNTSLFQLEPLPENVFKTTSREAIWQLRQAEGSNSGLFYGDVPEADEFIPNPPNTSSPWVYISDELRNAFEPGDLRYSKWTDSTTGILPGMPVPEKAHRYPAKYTRNPGRLPASVPTQYLMVFRLAEQYLIRAEAIANGAPGGEPEALKDLKKIRDRANIDDLPAGVNVLDAIAKERQTELFAEWGARWFDLKRTGKAAAVLSAVTMKNPWLGDYQLLYPIPQIELDKTPFLLQNPGYTQQ</sequence>
<keyword evidence="3" id="KW-0732">Signal</keyword>
<evidence type="ECO:0000259" key="6">
    <source>
        <dbReference type="Pfam" id="PF07980"/>
    </source>
</evidence>
<dbReference type="CDD" id="cd08977">
    <property type="entry name" value="SusD"/>
    <property type="match status" value="1"/>
</dbReference>
<organism evidence="8 9">
    <name type="scientific">Candidatus Pseudobacter hemicellulosilyticus</name>
    <dbReference type="NCBI Taxonomy" id="3121375"/>
    <lineage>
        <taxon>Bacteria</taxon>
        <taxon>Pseudomonadati</taxon>
        <taxon>Bacteroidota</taxon>
        <taxon>Chitinophagia</taxon>
        <taxon>Chitinophagales</taxon>
        <taxon>Chitinophagaceae</taxon>
        <taxon>Pseudobacter</taxon>
    </lineage>
</organism>
<evidence type="ECO:0000259" key="7">
    <source>
        <dbReference type="Pfam" id="PF14322"/>
    </source>
</evidence>
<dbReference type="InterPro" id="IPR012944">
    <property type="entry name" value="SusD_RagB_dom"/>
</dbReference>
<dbReference type="Pfam" id="PF14322">
    <property type="entry name" value="SusD-like_3"/>
    <property type="match status" value="1"/>
</dbReference>
<reference evidence="8" key="1">
    <citation type="submission" date="2023-03" db="EMBL/GenBank/DDBJ databases">
        <title>Andean soil-derived lignocellulolytic bacterial consortium as a source of novel taxa and putative plastic-active enzymes.</title>
        <authorList>
            <person name="Diaz-Garcia L."/>
            <person name="Chuvochina M."/>
            <person name="Feuerriegel G."/>
            <person name="Bunk B."/>
            <person name="Sproer C."/>
            <person name="Streit W.R."/>
            <person name="Rodriguez L.M."/>
            <person name="Overmann J."/>
            <person name="Jimenez D.J."/>
        </authorList>
    </citation>
    <scope>NUCLEOTIDE SEQUENCE</scope>
    <source>
        <strain evidence="8">MAG 7</strain>
    </source>
</reference>
<dbReference type="Proteomes" id="UP001220610">
    <property type="component" value="Chromosome"/>
</dbReference>
<dbReference type="Pfam" id="PF07980">
    <property type="entry name" value="SusD_RagB"/>
    <property type="match status" value="1"/>
</dbReference>
<evidence type="ECO:0000256" key="3">
    <source>
        <dbReference type="ARBA" id="ARBA00022729"/>
    </source>
</evidence>
<dbReference type="AlphaFoldDB" id="A0AAJ5WPL2"/>
<dbReference type="GO" id="GO:0009279">
    <property type="term" value="C:cell outer membrane"/>
    <property type="evidence" value="ECO:0007669"/>
    <property type="project" value="UniProtKB-SubCell"/>
</dbReference>
<comment type="similarity">
    <text evidence="2">Belongs to the SusD family.</text>
</comment>
<name>A0AAJ5WPL2_9BACT</name>
<evidence type="ECO:0000313" key="9">
    <source>
        <dbReference type="Proteomes" id="UP001220610"/>
    </source>
</evidence>
<dbReference type="InterPro" id="IPR011990">
    <property type="entry name" value="TPR-like_helical_dom_sf"/>
</dbReference>
<evidence type="ECO:0000256" key="5">
    <source>
        <dbReference type="ARBA" id="ARBA00023237"/>
    </source>
</evidence>
<accession>A0AAJ5WPL2</accession>
<feature type="domain" description="RagB/SusD" evidence="6">
    <location>
        <begin position="362"/>
        <end position="497"/>
    </location>
</feature>
<feature type="domain" description="SusD-like N-terminal" evidence="7">
    <location>
        <begin position="110"/>
        <end position="243"/>
    </location>
</feature>
<proteinExistence type="inferred from homology"/>
<protein>
    <submittedName>
        <fullName evidence="8">RagB/SusD family nutrient uptake outer membrane protein</fullName>
    </submittedName>
</protein>
<evidence type="ECO:0000313" key="8">
    <source>
        <dbReference type="EMBL" id="WEK33674.1"/>
    </source>
</evidence>
<evidence type="ECO:0000256" key="1">
    <source>
        <dbReference type="ARBA" id="ARBA00004442"/>
    </source>
</evidence>
<gene>
    <name evidence="8" type="ORF">P0Y53_14370</name>
</gene>
<keyword evidence="4" id="KW-0472">Membrane</keyword>
<evidence type="ECO:0000256" key="4">
    <source>
        <dbReference type="ARBA" id="ARBA00023136"/>
    </source>
</evidence>
<keyword evidence="5" id="KW-0998">Cell outer membrane</keyword>
<dbReference type="EMBL" id="CP119311">
    <property type="protein sequence ID" value="WEK33674.1"/>
    <property type="molecule type" value="Genomic_DNA"/>
</dbReference>
<evidence type="ECO:0000256" key="2">
    <source>
        <dbReference type="ARBA" id="ARBA00006275"/>
    </source>
</evidence>
<dbReference type="InterPro" id="IPR033985">
    <property type="entry name" value="SusD-like_N"/>
</dbReference>
<dbReference type="Gene3D" id="1.25.40.390">
    <property type="match status" value="1"/>
</dbReference>